<organism evidence="2 3">
    <name type="scientific">Mycena albidolilacea</name>
    <dbReference type="NCBI Taxonomy" id="1033008"/>
    <lineage>
        <taxon>Eukaryota</taxon>
        <taxon>Fungi</taxon>
        <taxon>Dikarya</taxon>
        <taxon>Basidiomycota</taxon>
        <taxon>Agaricomycotina</taxon>
        <taxon>Agaricomycetes</taxon>
        <taxon>Agaricomycetidae</taxon>
        <taxon>Agaricales</taxon>
        <taxon>Marasmiineae</taxon>
        <taxon>Mycenaceae</taxon>
        <taxon>Mycena</taxon>
    </lineage>
</organism>
<evidence type="ECO:0000313" key="3">
    <source>
        <dbReference type="Proteomes" id="UP001218218"/>
    </source>
</evidence>
<dbReference type="PROSITE" id="PS51257">
    <property type="entry name" value="PROKAR_LIPOPROTEIN"/>
    <property type="match status" value="1"/>
</dbReference>
<protein>
    <recommendedName>
        <fullName evidence="4">Antifreeze protein</fullName>
    </recommendedName>
</protein>
<evidence type="ECO:0000256" key="1">
    <source>
        <dbReference type="SAM" id="SignalP"/>
    </source>
</evidence>
<feature type="signal peptide" evidence="1">
    <location>
        <begin position="1"/>
        <end position="20"/>
    </location>
</feature>
<dbReference type="Proteomes" id="UP001218218">
    <property type="component" value="Unassembled WGS sequence"/>
</dbReference>
<reference evidence="2" key="1">
    <citation type="submission" date="2023-03" db="EMBL/GenBank/DDBJ databases">
        <title>Massive genome expansion in bonnet fungi (Mycena s.s.) driven by repeated elements and novel gene families across ecological guilds.</title>
        <authorList>
            <consortium name="Lawrence Berkeley National Laboratory"/>
            <person name="Harder C.B."/>
            <person name="Miyauchi S."/>
            <person name="Viragh M."/>
            <person name="Kuo A."/>
            <person name="Thoen E."/>
            <person name="Andreopoulos B."/>
            <person name="Lu D."/>
            <person name="Skrede I."/>
            <person name="Drula E."/>
            <person name="Henrissat B."/>
            <person name="Morin E."/>
            <person name="Kohler A."/>
            <person name="Barry K."/>
            <person name="LaButti K."/>
            <person name="Morin E."/>
            <person name="Salamov A."/>
            <person name="Lipzen A."/>
            <person name="Mereny Z."/>
            <person name="Hegedus B."/>
            <person name="Baldrian P."/>
            <person name="Stursova M."/>
            <person name="Weitz H."/>
            <person name="Taylor A."/>
            <person name="Grigoriev I.V."/>
            <person name="Nagy L.G."/>
            <person name="Martin F."/>
            <person name="Kauserud H."/>
        </authorList>
    </citation>
    <scope>NUCLEOTIDE SEQUENCE</scope>
    <source>
        <strain evidence="2">CBHHK002</strain>
    </source>
</reference>
<sequence length="170" mass="18063">MVQLIRFLVVFSAAALGCAAVSLKGGSMKAVEWDLHLILVHAQATSTSVSVIPATNVTLLDANNIHRYGAPMTDDIAATATDILSLKPILKIIRTIAKDIVTNKAGLETVPEGIPAFVCPDLKRLNVKTAAMFDALEKKAPPGDMDFLAELQIGGGITFRELDAAVSEYC</sequence>
<dbReference type="EMBL" id="JARIHO010000037">
    <property type="protein sequence ID" value="KAJ7330395.1"/>
    <property type="molecule type" value="Genomic_DNA"/>
</dbReference>
<evidence type="ECO:0008006" key="4">
    <source>
        <dbReference type="Google" id="ProtNLM"/>
    </source>
</evidence>
<gene>
    <name evidence="2" type="ORF">DFH08DRAFT_1022623</name>
</gene>
<comment type="caution">
    <text evidence="2">The sequence shown here is derived from an EMBL/GenBank/DDBJ whole genome shotgun (WGS) entry which is preliminary data.</text>
</comment>
<keyword evidence="3" id="KW-1185">Reference proteome</keyword>
<dbReference type="AlphaFoldDB" id="A0AAD6ZP54"/>
<feature type="chain" id="PRO_5042178675" description="Antifreeze protein" evidence="1">
    <location>
        <begin position="21"/>
        <end position="170"/>
    </location>
</feature>
<name>A0AAD6ZP54_9AGAR</name>
<accession>A0AAD6ZP54</accession>
<evidence type="ECO:0000313" key="2">
    <source>
        <dbReference type="EMBL" id="KAJ7330395.1"/>
    </source>
</evidence>
<keyword evidence="1" id="KW-0732">Signal</keyword>
<proteinExistence type="predicted"/>